<evidence type="ECO:0000313" key="5">
    <source>
        <dbReference type="Proteomes" id="UP001320898"/>
    </source>
</evidence>
<gene>
    <name evidence="4" type="ORF">MUB46_10385</name>
</gene>
<organism evidence="4 5">
    <name type="scientific">Microbaculum marinisediminis</name>
    <dbReference type="NCBI Taxonomy" id="2931392"/>
    <lineage>
        <taxon>Bacteria</taxon>
        <taxon>Pseudomonadati</taxon>
        <taxon>Pseudomonadota</taxon>
        <taxon>Alphaproteobacteria</taxon>
        <taxon>Hyphomicrobiales</taxon>
        <taxon>Tepidamorphaceae</taxon>
        <taxon>Microbaculum</taxon>
    </lineage>
</organism>
<dbReference type="Pfam" id="PF13717">
    <property type="entry name" value="Zn_ribbon_4"/>
    <property type="match status" value="1"/>
</dbReference>
<dbReference type="EMBL" id="JALIDZ010000004">
    <property type="protein sequence ID" value="MCT8972265.1"/>
    <property type="molecule type" value="Genomic_DNA"/>
</dbReference>
<keyword evidence="2" id="KW-0472">Membrane</keyword>
<dbReference type="AlphaFoldDB" id="A0AAW5QZ17"/>
<protein>
    <submittedName>
        <fullName evidence="4">Zinc-ribbon domain-containing protein</fullName>
    </submittedName>
</protein>
<feature type="region of interest" description="Disordered" evidence="1">
    <location>
        <begin position="46"/>
        <end position="93"/>
    </location>
</feature>
<dbReference type="Proteomes" id="UP001320898">
    <property type="component" value="Unassembled WGS sequence"/>
</dbReference>
<keyword evidence="2" id="KW-1133">Transmembrane helix</keyword>
<evidence type="ECO:0000259" key="3">
    <source>
        <dbReference type="Pfam" id="PF13717"/>
    </source>
</evidence>
<evidence type="ECO:0000313" key="4">
    <source>
        <dbReference type="EMBL" id="MCT8972265.1"/>
    </source>
</evidence>
<feature type="transmembrane region" description="Helical" evidence="2">
    <location>
        <begin position="137"/>
        <end position="156"/>
    </location>
</feature>
<comment type="caution">
    <text evidence="4">The sequence shown here is derived from an EMBL/GenBank/DDBJ whole genome shotgun (WGS) entry which is preliminary data.</text>
</comment>
<name>A0AAW5QZ17_9HYPH</name>
<accession>A0AAW5QZ17</accession>
<reference evidence="4 5" key="1">
    <citation type="submission" date="2022-04" db="EMBL/GenBank/DDBJ databases">
        <authorList>
            <person name="Ye Y.-Q."/>
            <person name="Du Z.-J."/>
        </authorList>
    </citation>
    <scope>NUCLEOTIDE SEQUENCE [LARGE SCALE GENOMIC DNA]</scope>
    <source>
        <strain evidence="4 5">A6E488</strain>
    </source>
</reference>
<evidence type="ECO:0000256" key="1">
    <source>
        <dbReference type="SAM" id="MobiDB-lite"/>
    </source>
</evidence>
<evidence type="ECO:0000256" key="2">
    <source>
        <dbReference type="SAM" id="Phobius"/>
    </source>
</evidence>
<feature type="compositionally biased region" description="Pro residues" evidence="1">
    <location>
        <begin position="46"/>
        <end position="60"/>
    </location>
</feature>
<feature type="domain" description="Zinc finger/thioredoxin putative" evidence="3">
    <location>
        <begin position="1"/>
        <end position="35"/>
    </location>
</feature>
<keyword evidence="2" id="KW-0812">Transmembrane</keyword>
<dbReference type="RefSeq" id="WP_261615830.1">
    <property type="nucleotide sequence ID" value="NZ_JALIDZ010000004.1"/>
</dbReference>
<feature type="compositionally biased region" description="Basic and acidic residues" evidence="1">
    <location>
        <begin position="61"/>
        <end position="78"/>
    </location>
</feature>
<proteinExistence type="predicted"/>
<dbReference type="InterPro" id="IPR011723">
    <property type="entry name" value="Znf/thioredoxin_put"/>
</dbReference>
<keyword evidence="5" id="KW-1185">Reference proteome</keyword>
<dbReference type="NCBIfam" id="TIGR02098">
    <property type="entry name" value="MJ0042_CXXC"/>
    <property type="match status" value="1"/>
</dbReference>
<sequence>MKITCPNCNTSYEVDGATFPPDGRSVRCVKCRNVWHAVAYASEPVVMPPEPDKAAPPPPSRADRVQEPQTGDRAHAESQAEPLGARIVDDGGADAGGDTGETHLDAIEHAAEARARFAAKHAGNGPRIRYRKRGGRGLEAFVFGCILAGLVAAFHYREDVVRTLPSTAGLYSAIGFPVNLRGLEFGKVAQRRDFEDGVPVLIIEGEILNIRDRTMPVPALRFSLRTDGGDELYAWTLEPRQRVLDPDAAMTFRTRLASPPRGADDLQLRFMERDRRIVELGN</sequence>